<reference evidence="2" key="1">
    <citation type="submission" date="2020-09" db="EMBL/GenBank/DDBJ databases">
        <title>Pelagicoccus enzymogenes sp. nov. with an EPS production, isolated from marine sediment.</title>
        <authorList>
            <person name="Feng X."/>
        </authorList>
    </citation>
    <scope>NUCLEOTIDE SEQUENCE</scope>
    <source>
        <strain evidence="2">NFK12</strain>
    </source>
</reference>
<dbReference type="RefSeq" id="WP_191616798.1">
    <property type="nucleotide sequence ID" value="NZ_JACYFG010000013.1"/>
</dbReference>
<dbReference type="InterPro" id="IPR013783">
    <property type="entry name" value="Ig-like_fold"/>
</dbReference>
<evidence type="ECO:0008006" key="4">
    <source>
        <dbReference type="Google" id="ProtNLM"/>
    </source>
</evidence>
<keyword evidence="3" id="KW-1185">Reference proteome</keyword>
<dbReference type="Pfam" id="PF17957">
    <property type="entry name" value="Big_7"/>
    <property type="match status" value="1"/>
</dbReference>
<feature type="signal peptide" evidence="1">
    <location>
        <begin position="1"/>
        <end position="33"/>
    </location>
</feature>
<dbReference type="Gene3D" id="2.60.40.10">
    <property type="entry name" value="Immunoglobulins"/>
    <property type="match status" value="3"/>
</dbReference>
<evidence type="ECO:0000313" key="2">
    <source>
        <dbReference type="EMBL" id="MBD5779662.1"/>
    </source>
</evidence>
<dbReference type="Gene3D" id="2.60.120.200">
    <property type="match status" value="1"/>
</dbReference>
<protein>
    <recommendedName>
        <fullName evidence="4">Fibronectin type-III domain-containing protein</fullName>
    </recommendedName>
</protein>
<organism evidence="2 3">
    <name type="scientific">Pelagicoccus enzymogenes</name>
    <dbReference type="NCBI Taxonomy" id="2773457"/>
    <lineage>
        <taxon>Bacteria</taxon>
        <taxon>Pseudomonadati</taxon>
        <taxon>Verrucomicrobiota</taxon>
        <taxon>Opitutia</taxon>
        <taxon>Puniceicoccales</taxon>
        <taxon>Pelagicoccaceae</taxon>
        <taxon>Pelagicoccus</taxon>
    </lineage>
</organism>
<sequence>MQLTSSRLNPTSAKWRRLLACLATFSLSAAAFADDVVLTWSDNSDNEDGFNIERAAGDGVFETIAQVGADVQTYTDATAVEGVDYQYRVNAYNAFGYSGYTNVASHYINVAPTITAVQDFAVEENQTTDPISFSVSDFETASGDLTLAVSSSNPDLVDVAGVEIEGSGAEKSFRLTPSFNTAGESTITVTVSDGEDSNSISFLFSVNAYVFPSLQLAVESIAAQPRAGESFLVTATASDASDVTSVSYWIGDELLETVTSSPFEATLAISEAGSYTLTAVATIDGRAQTVTADQTLWVGAAPVDSSIVDSLATLSVEESTTAGSAGYDLASDTFTLEDQSGLIWGSSDSHRYYYLRASGDVAVEAQISALDTSASGTVAGLMLRSALYGKSPQASLLLNGDNALSVRTRATRGASTEERSLGSSFSATPWLRIEKTGSTIRYYGKASLSDSWSLVGSDSLDLGEEVFLGFALAGGSASGLVAAEFQQANFSGQILTMGEDAVKPSIPSGLLISSLAN</sequence>
<gene>
    <name evidence="2" type="ORF">IEN85_09160</name>
</gene>
<feature type="chain" id="PRO_5037150154" description="Fibronectin type-III domain-containing protein" evidence="1">
    <location>
        <begin position="34"/>
        <end position="517"/>
    </location>
</feature>
<dbReference type="SUPFAM" id="SSF49265">
    <property type="entry name" value="Fibronectin type III"/>
    <property type="match status" value="1"/>
</dbReference>
<name>A0A927F7G5_9BACT</name>
<keyword evidence="1" id="KW-0732">Signal</keyword>
<accession>A0A927F7G5</accession>
<dbReference type="EMBL" id="JACYFG010000013">
    <property type="protein sequence ID" value="MBD5779662.1"/>
    <property type="molecule type" value="Genomic_DNA"/>
</dbReference>
<dbReference type="InterPro" id="IPR036116">
    <property type="entry name" value="FN3_sf"/>
</dbReference>
<evidence type="ECO:0000256" key="1">
    <source>
        <dbReference type="SAM" id="SignalP"/>
    </source>
</evidence>
<dbReference type="AlphaFoldDB" id="A0A927F7G5"/>
<evidence type="ECO:0000313" key="3">
    <source>
        <dbReference type="Proteomes" id="UP000622317"/>
    </source>
</evidence>
<dbReference type="CDD" id="cd00063">
    <property type="entry name" value="FN3"/>
    <property type="match status" value="1"/>
</dbReference>
<proteinExistence type="predicted"/>
<dbReference type="Proteomes" id="UP000622317">
    <property type="component" value="Unassembled WGS sequence"/>
</dbReference>
<comment type="caution">
    <text evidence="2">The sequence shown here is derived from an EMBL/GenBank/DDBJ whole genome shotgun (WGS) entry which is preliminary data.</text>
</comment>
<dbReference type="InterPro" id="IPR003961">
    <property type="entry name" value="FN3_dom"/>
</dbReference>